<keyword evidence="4" id="KW-1185">Reference proteome</keyword>
<organism evidence="3 4">
    <name type="scientific">Streptomyces flavofungini</name>
    <dbReference type="NCBI Taxonomy" id="68200"/>
    <lineage>
        <taxon>Bacteria</taxon>
        <taxon>Bacillati</taxon>
        <taxon>Actinomycetota</taxon>
        <taxon>Actinomycetes</taxon>
        <taxon>Kitasatosporales</taxon>
        <taxon>Streptomycetaceae</taxon>
        <taxon>Streptomyces</taxon>
    </lineage>
</organism>
<evidence type="ECO:0000256" key="2">
    <source>
        <dbReference type="SAM" id="SignalP"/>
    </source>
</evidence>
<gene>
    <name evidence="3" type="ORF">JGB26_26060</name>
</gene>
<evidence type="ECO:0000313" key="4">
    <source>
        <dbReference type="Proteomes" id="UP000634780"/>
    </source>
</evidence>
<protein>
    <recommendedName>
        <fullName evidence="5">Secreted protein</fullName>
    </recommendedName>
</protein>
<sequence>MGKNRAATIGFASLLLAAGALTATGGSAAGQPAAPEPRNSCDDEGFDWGSDKLYPGEEKYNPEVVDSKLQMWQWHYMREDTYGVLTAGGPHVRFYIEDKKSGQKCWGKKESEEWGEEIETGVLDNRNTSIRGCIVDPDERKCGAWLREDAGGHRQNGTGRGKIDNYPDLHLKAKANYDDHEYPGAGPDVPGTTVKVGNHTKAVMRIRMDEGEAIKTFGFVRTSRKDTEIALVSDKYGFADWMKVDALADGGYAARTGILYNKHDQLMVCVRRISNPSPTHCGNWNRA</sequence>
<feature type="chain" id="PRO_5045289151" description="Secreted protein" evidence="2">
    <location>
        <begin position="29"/>
        <end position="287"/>
    </location>
</feature>
<proteinExistence type="predicted"/>
<comment type="caution">
    <text evidence="3">The sequence shown here is derived from an EMBL/GenBank/DDBJ whole genome shotgun (WGS) entry which is preliminary data.</text>
</comment>
<feature type="signal peptide" evidence="2">
    <location>
        <begin position="1"/>
        <end position="28"/>
    </location>
</feature>
<keyword evidence="2" id="KW-0732">Signal</keyword>
<evidence type="ECO:0000313" key="3">
    <source>
        <dbReference type="EMBL" id="MBJ3810531.1"/>
    </source>
</evidence>
<accession>A0ABS0XBY3</accession>
<evidence type="ECO:0000256" key="1">
    <source>
        <dbReference type="SAM" id="MobiDB-lite"/>
    </source>
</evidence>
<reference evidence="3 4" key="1">
    <citation type="submission" date="2020-12" db="EMBL/GenBank/DDBJ databases">
        <title>Streptomyces typhae sp. nov., a novel endophytic actinomycete isolated from the root of cattail pollen (Typha angustifolia L.).</title>
        <authorList>
            <person name="Peng C."/>
            <person name="Liu C."/>
        </authorList>
    </citation>
    <scope>NUCLEOTIDE SEQUENCE [LARGE SCALE GENOMIC DNA]</scope>
    <source>
        <strain evidence="3 4">JCM 4753</strain>
    </source>
</reference>
<dbReference type="RefSeq" id="WP_190119744.1">
    <property type="nucleotide sequence ID" value="NZ_BMVR01000017.1"/>
</dbReference>
<feature type="region of interest" description="Disordered" evidence="1">
    <location>
        <begin position="25"/>
        <end position="47"/>
    </location>
</feature>
<name>A0ABS0XBY3_9ACTN</name>
<dbReference type="EMBL" id="JAEKOZ010000018">
    <property type="protein sequence ID" value="MBJ3810531.1"/>
    <property type="molecule type" value="Genomic_DNA"/>
</dbReference>
<evidence type="ECO:0008006" key="5">
    <source>
        <dbReference type="Google" id="ProtNLM"/>
    </source>
</evidence>
<dbReference type="Proteomes" id="UP000634780">
    <property type="component" value="Unassembled WGS sequence"/>
</dbReference>